<evidence type="ECO:0000256" key="8">
    <source>
        <dbReference type="ARBA" id="ARBA00023077"/>
    </source>
</evidence>
<dbReference type="Gene3D" id="2.40.170.20">
    <property type="entry name" value="TonB-dependent receptor, beta-barrel domain"/>
    <property type="match status" value="2"/>
</dbReference>
<feature type="domain" description="TonB-dependent receptor plug" evidence="16">
    <location>
        <begin position="56"/>
        <end position="166"/>
    </location>
</feature>
<evidence type="ECO:0000256" key="12">
    <source>
        <dbReference type="PROSITE-ProRule" id="PRU10143"/>
    </source>
</evidence>
<feature type="signal peptide" evidence="14">
    <location>
        <begin position="1"/>
        <end position="26"/>
    </location>
</feature>
<keyword evidence="5 11" id="KW-0812">Transmembrane</keyword>
<keyword evidence="18" id="KW-1185">Reference proteome</keyword>
<keyword evidence="7" id="KW-0406">Ion transport</keyword>
<feature type="domain" description="TonB-dependent receptor-like beta-barrel" evidence="15">
    <location>
        <begin position="334"/>
        <end position="792"/>
    </location>
</feature>
<evidence type="ECO:0000256" key="10">
    <source>
        <dbReference type="ARBA" id="ARBA00023237"/>
    </source>
</evidence>
<keyword evidence="2 11" id="KW-0813">Transport</keyword>
<dbReference type="InterPro" id="IPR000531">
    <property type="entry name" value="Beta-barrel_TonB"/>
</dbReference>
<evidence type="ECO:0000256" key="6">
    <source>
        <dbReference type="ARBA" id="ARBA00023004"/>
    </source>
</evidence>
<evidence type="ECO:0000256" key="2">
    <source>
        <dbReference type="ARBA" id="ARBA00022448"/>
    </source>
</evidence>
<dbReference type="InterPro" id="IPR010916">
    <property type="entry name" value="TonB_box_CS"/>
</dbReference>
<keyword evidence="8 12" id="KW-0798">TonB box</keyword>
<dbReference type="InterPro" id="IPR039426">
    <property type="entry name" value="TonB-dep_rcpt-like"/>
</dbReference>
<dbReference type="PANTHER" id="PTHR32552">
    <property type="entry name" value="FERRICHROME IRON RECEPTOR-RELATED"/>
    <property type="match status" value="1"/>
</dbReference>
<keyword evidence="3 11" id="KW-1134">Transmembrane beta strand</keyword>
<dbReference type="SUPFAM" id="SSF56935">
    <property type="entry name" value="Porins"/>
    <property type="match status" value="1"/>
</dbReference>
<keyword evidence="9 11" id="KW-0472">Membrane</keyword>
<evidence type="ECO:0000256" key="11">
    <source>
        <dbReference type="PROSITE-ProRule" id="PRU01360"/>
    </source>
</evidence>
<gene>
    <name evidence="17" type="ORF">CW354_10985</name>
</gene>
<accession>A0A2S7K506</accession>
<dbReference type="InterPro" id="IPR036942">
    <property type="entry name" value="Beta-barrel_TonB_sf"/>
</dbReference>
<keyword evidence="4" id="KW-0410">Iron transport</keyword>
<dbReference type="Pfam" id="PF07715">
    <property type="entry name" value="Plug"/>
    <property type="match status" value="1"/>
</dbReference>
<comment type="subcellular location">
    <subcellularLocation>
        <location evidence="1 11">Cell outer membrane</location>
        <topology evidence="1 11">Multi-pass membrane protein</topology>
    </subcellularLocation>
</comment>
<evidence type="ECO:0000256" key="3">
    <source>
        <dbReference type="ARBA" id="ARBA00022452"/>
    </source>
</evidence>
<evidence type="ECO:0000256" key="7">
    <source>
        <dbReference type="ARBA" id="ARBA00023065"/>
    </source>
</evidence>
<name>A0A2S7K506_9PROT</name>
<dbReference type="Pfam" id="PF00593">
    <property type="entry name" value="TonB_dep_Rec_b-barrel"/>
    <property type="match status" value="1"/>
</dbReference>
<feature type="short sequence motif" description="TonB box" evidence="12">
    <location>
        <begin position="44"/>
        <end position="50"/>
    </location>
</feature>
<evidence type="ECO:0000256" key="1">
    <source>
        <dbReference type="ARBA" id="ARBA00004571"/>
    </source>
</evidence>
<sequence>MNTIAFKKRVSSAASLLALTAGFSFASQASLAQDEAAESSGRDTIIVTAQFREQNLQDTPLAITALNADMIDARGYTDLSDVGQTAPNVTLRPAAAPYGPAVVAYIRGVGQRDSTFALEPGVGIYIDDVYFPTLHGSLIELIDLDRVEILRGPQGTLAGQNSIGGAIRLYSKKPAGEGQGFAQLTYGSYNRLELRAAQDFSIIEDELFVRFSGTGARSDGFIKRYDYACTHPGSNIPSVLTTADDCQIGTEGGKSYLAGRVAVRWEPTDRISADIVADITEDDSEVGPSTLLFVGQGSDPGTIVAGSGGAPAYFLNGEPYGTAMGSPYIAYSPYGNFALDPFSDSPYISYENYTDVDPRDGSAPWQAPLQASNDSWGISANIQVDLTDWLNVISITGYREYDGTYSSGDGSPFTPTAVSNRVFNEQFSQEIRFNANFNDVLNLTVGGFYFDKESRNASRVTLVPFNFTEVNVIPAKTKAVFANADLAVTDRLNIIGGIRYTDQEKTFEYGRFGILGSDAALNGSANPILMTPGADGAVPWQLAGINDLVGEFKGDRVDYRAVVQYRWIDGLMTYAQFSTGFKGGGINPRPFFPAQALPHDPETLNAYEIGFKSSFMDNRVTLNAAGFVNKYDDILVTTAFCPLPGAPPSPCALPLNAGEATVKGFEAELALRPVDGLMIDASLAHLDFEYDSISDAAANSGIGLEDNGQYIQDIQWSIGAQYEFFVAGFGTLTPRVDVNFEDDYHRNANNVDAATGAEDIFGHIGSRTLVNARLTYTDPSEAWRISLEAKNLTDELYYTDIFDNRGSTNSIQGRPGMPRTFAVTLRRNF</sequence>
<evidence type="ECO:0000256" key="14">
    <source>
        <dbReference type="SAM" id="SignalP"/>
    </source>
</evidence>
<keyword evidence="10 11" id="KW-0998">Cell outer membrane</keyword>
<comment type="similarity">
    <text evidence="11 13">Belongs to the TonB-dependent receptor family.</text>
</comment>
<dbReference type="InterPro" id="IPR012910">
    <property type="entry name" value="Plug_dom"/>
</dbReference>
<evidence type="ECO:0000313" key="17">
    <source>
        <dbReference type="EMBL" id="PQA87597.1"/>
    </source>
</evidence>
<organism evidence="17 18">
    <name type="scientific">Hyphococcus luteus</name>
    <dbReference type="NCBI Taxonomy" id="2058213"/>
    <lineage>
        <taxon>Bacteria</taxon>
        <taxon>Pseudomonadati</taxon>
        <taxon>Pseudomonadota</taxon>
        <taxon>Alphaproteobacteria</taxon>
        <taxon>Parvularculales</taxon>
        <taxon>Parvularculaceae</taxon>
        <taxon>Hyphococcus</taxon>
    </lineage>
</organism>
<evidence type="ECO:0000256" key="13">
    <source>
        <dbReference type="RuleBase" id="RU003357"/>
    </source>
</evidence>
<feature type="chain" id="PRO_5015472515" evidence="14">
    <location>
        <begin position="27"/>
        <end position="829"/>
    </location>
</feature>
<dbReference type="PANTHER" id="PTHR32552:SF81">
    <property type="entry name" value="TONB-DEPENDENT OUTER MEMBRANE RECEPTOR"/>
    <property type="match status" value="1"/>
</dbReference>
<dbReference type="Proteomes" id="UP000239504">
    <property type="component" value="Unassembled WGS sequence"/>
</dbReference>
<comment type="caution">
    <text evidence="17">The sequence shown here is derived from an EMBL/GenBank/DDBJ whole genome shotgun (WGS) entry which is preliminary data.</text>
</comment>
<evidence type="ECO:0000256" key="4">
    <source>
        <dbReference type="ARBA" id="ARBA00022496"/>
    </source>
</evidence>
<evidence type="ECO:0000256" key="9">
    <source>
        <dbReference type="ARBA" id="ARBA00023136"/>
    </source>
</evidence>
<protein>
    <submittedName>
        <fullName evidence="17">TonB-dependent receptor</fullName>
    </submittedName>
</protein>
<dbReference type="AlphaFoldDB" id="A0A2S7K506"/>
<keyword evidence="14" id="KW-0732">Signal</keyword>
<dbReference type="PROSITE" id="PS00430">
    <property type="entry name" value="TONB_DEPENDENT_REC_1"/>
    <property type="match status" value="1"/>
</dbReference>
<dbReference type="GO" id="GO:0009279">
    <property type="term" value="C:cell outer membrane"/>
    <property type="evidence" value="ECO:0007669"/>
    <property type="project" value="UniProtKB-SubCell"/>
</dbReference>
<keyword evidence="6" id="KW-0408">Iron</keyword>
<dbReference type="EMBL" id="PJCH01000006">
    <property type="protein sequence ID" value="PQA87597.1"/>
    <property type="molecule type" value="Genomic_DNA"/>
</dbReference>
<keyword evidence="17" id="KW-0675">Receptor</keyword>
<evidence type="ECO:0000256" key="5">
    <source>
        <dbReference type="ARBA" id="ARBA00022692"/>
    </source>
</evidence>
<evidence type="ECO:0000313" key="18">
    <source>
        <dbReference type="Proteomes" id="UP000239504"/>
    </source>
</evidence>
<proteinExistence type="inferred from homology"/>
<dbReference type="GO" id="GO:0006826">
    <property type="term" value="P:iron ion transport"/>
    <property type="evidence" value="ECO:0007669"/>
    <property type="project" value="UniProtKB-KW"/>
</dbReference>
<evidence type="ECO:0000259" key="16">
    <source>
        <dbReference type="Pfam" id="PF07715"/>
    </source>
</evidence>
<reference evidence="17 18" key="1">
    <citation type="submission" date="2017-12" db="EMBL/GenBank/DDBJ databases">
        <authorList>
            <person name="Hurst M.R.H."/>
        </authorList>
    </citation>
    <scope>NUCLEOTIDE SEQUENCE [LARGE SCALE GENOMIC DNA]</scope>
    <source>
        <strain evidence="17 18">SY-3-19</strain>
    </source>
</reference>
<evidence type="ECO:0000259" key="15">
    <source>
        <dbReference type="Pfam" id="PF00593"/>
    </source>
</evidence>
<dbReference type="RefSeq" id="WP_104830135.1">
    <property type="nucleotide sequence ID" value="NZ_PJCH01000006.1"/>
</dbReference>
<dbReference type="OrthoDB" id="9760333at2"/>
<dbReference type="PROSITE" id="PS52016">
    <property type="entry name" value="TONB_DEPENDENT_REC_3"/>
    <property type="match status" value="1"/>
</dbReference>